<keyword evidence="2" id="KW-1185">Reference proteome</keyword>
<evidence type="ECO:0000313" key="1">
    <source>
        <dbReference type="EMBL" id="EMA13311.1"/>
    </source>
</evidence>
<proteinExistence type="predicted"/>
<dbReference type="AlphaFoldDB" id="M0JWF0"/>
<accession>M0JWF0</accession>
<dbReference type="Proteomes" id="UP000011623">
    <property type="component" value="Unassembled WGS sequence"/>
</dbReference>
<dbReference type="EMBL" id="AOLW01000074">
    <property type="protein sequence ID" value="EMA13311.1"/>
    <property type="molecule type" value="Genomic_DNA"/>
</dbReference>
<comment type="caution">
    <text evidence="1">The sequence shown here is derived from an EMBL/GenBank/DDBJ whole genome shotgun (WGS) entry which is preliminary data.</text>
</comment>
<protein>
    <submittedName>
        <fullName evidence="1">Uncharacterized protein</fullName>
    </submittedName>
</protein>
<evidence type="ECO:0000313" key="2">
    <source>
        <dbReference type="Proteomes" id="UP000011623"/>
    </source>
</evidence>
<reference evidence="1 2" key="1">
    <citation type="journal article" date="2014" name="PLoS Genet.">
        <title>Phylogenetically driven sequencing of extremely halophilic archaea reveals strategies for static and dynamic osmo-response.</title>
        <authorList>
            <person name="Becker E.A."/>
            <person name="Seitzer P.M."/>
            <person name="Tritt A."/>
            <person name="Larsen D."/>
            <person name="Krusor M."/>
            <person name="Yao A.I."/>
            <person name="Wu D."/>
            <person name="Madern D."/>
            <person name="Eisen J.A."/>
            <person name="Darling A.E."/>
            <person name="Facciotti M.T."/>
        </authorList>
    </citation>
    <scope>NUCLEOTIDE SEQUENCE [LARGE SCALE GENOMIC DNA]</scope>
    <source>
        <strain evidence="1 2">JCM 13557</strain>
    </source>
</reference>
<sequence length="145" mass="16177">MIEVVVNPGVVSVIVGLVDAVFNQRTDLEIFSEVFTEPCTVKPLVSGEDLQLARVPAGELLLGVTSFPRGRTVQIKDSVCLCIDEFRSFEILYFVFRLVAVRAARRRALEERGVNRSDRSSVVKISGLLEKRPTDRHLDSVESET</sequence>
<name>M0JWF0_9EURY</name>
<organism evidence="1 2">
    <name type="scientific">Haloarcula amylolytica JCM 13557</name>
    <dbReference type="NCBI Taxonomy" id="1227452"/>
    <lineage>
        <taxon>Archaea</taxon>
        <taxon>Methanobacteriati</taxon>
        <taxon>Methanobacteriota</taxon>
        <taxon>Stenosarchaea group</taxon>
        <taxon>Halobacteria</taxon>
        <taxon>Halobacteriales</taxon>
        <taxon>Haloarculaceae</taxon>
        <taxon>Haloarcula</taxon>
    </lineage>
</organism>
<gene>
    <name evidence="1" type="ORF">C442_21011</name>
</gene>